<keyword evidence="5" id="KW-1185">Reference proteome</keyword>
<evidence type="ECO:0000313" key="5">
    <source>
        <dbReference type="Proteomes" id="UP001530293"/>
    </source>
</evidence>
<comment type="caution">
    <text evidence="4">The sequence shown here is derived from an EMBL/GenBank/DDBJ whole genome shotgun (WGS) entry which is preliminary data.</text>
</comment>
<evidence type="ECO:0000256" key="2">
    <source>
        <dbReference type="SAM" id="Phobius"/>
    </source>
</evidence>
<accession>A0ABD3MDB7</accession>
<name>A0ABD3MDB7_9STRA</name>
<proteinExistence type="predicted"/>
<dbReference type="EMBL" id="JALLBG020000140">
    <property type="protein sequence ID" value="KAL3762110.1"/>
    <property type="molecule type" value="Genomic_DNA"/>
</dbReference>
<sequence>MATIRNGTSNIKSKRPRASYLPQLILLFLVAAVAFYGGILVGMQMVSSCSTITAEANAKSLRADSKSTQDDKYFNELVNAEVELRLHAAKSKSDNSNESGTNQHKNNDRSVHGDVRQRRFPETTSKFVIGSALIGKNDFLANFDYGIPKPPSKRDHESDPGKDDVILLYGSTKALPDRSTGVVYLDESGNGTSLPHLSAQDATKNCGALNVIFTDSRKDMQQCIAIVANYESYHIQRWMRINPAGNHPLDISLPLSHVGRGMQDNGADKLEAPGDRSAIANQALLETYFSRLDDTLSKLGPMAKACAGRDNTVIVMVCNTGQSDLLINFVCSAQARGFGDVVREKVLVFATDEGVLDIAQGLGLRAFYDEEIFKTMPKTEARVYGDRAFTQMMYAKVVTVQLINRMGYDVLFQDVDLVWYQNPLPYFHDRENPYFGFDILFQDDGARSTRYAPYSANTGFYYVRNNVKTKFLFRSLLFLGDMILSMNSHQQAMGALLDEHASLTGLRVKTLPAITFPGGYHFHRKKEVCVMMDIVLEKHTPYIMHMSWTTNKSNKILFLQQMGLWYTKEECKDGGGAVIAKRLNDRGSEEELEEACCLEEPFIACHYKDKPSVEQCKDTSAPPIDKHGKAFWSYHCSED</sequence>
<dbReference type="InterPro" id="IPR005069">
    <property type="entry name" value="Nucl-diP-sugar_transferase"/>
</dbReference>
<dbReference type="Proteomes" id="UP001530293">
    <property type="component" value="Unassembled WGS sequence"/>
</dbReference>
<gene>
    <name evidence="4" type="ORF">ACHAWU_001561</name>
</gene>
<feature type="domain" description="Nucleotide-diphospho-sugar transferase" evidence="3">
    <location>
        <begin position="344"/>
        <end position="558"/>
    </location>
</feature>
<dbReference type="AlphaFoldDB" id="A0ABD3MDB7"/>
<dbReference type="PANTHER" id="PTHR47032:SF1">
    <property type="entry name" value="UDP-D-XYLOSE:L-FUCOSE ALPHA-1,3-D-XYLOSYLTRANSFERASE-RELATED"/>
    <property type="match status" value="1"/>
</dbReference>
<dbReference type="InterPro" id="IPR052636">
    <property type="entry name" value="UDP-D-xylose:L-fucose_XylT"/>
</dbReference>
<keyword evidence="2" id="KW-1133">Transmembrane helix</keyword>
<feature type="compositionally biased region" description="Basic and acidic residues" evidence="1">
    <location>
        <begin position="105"/>
        <end position="117"/>
    </location>
</feature>
<dbReference type="PANTHER" id="PTHR47032">
    <property type="entry name" value="UDP-D-XYLOSE:L-FUCOSE ALPHA-1,3-D-XYLOSYLTRANSFERASE-RELATED"/>
    <property type="match status" value="1"/>
</dbReference>
<protein>
    <recommendedName>
        <fullName evidence="3">Nucleotide-diphospho-sugar transferase domain-containing protein</fullName>
    </recommendedName>
</protein>
<keyword evidence="2" id="KW-0472">Membrane</keyword>
<evidence type="ECO:0000259" key="3">
    <source>
        <dbReference type="Pfam" id="PF03407"/>
    </source>
</evidence>
<evidence type="ECO:0000313" key="4">
    <source>
        <dbReference type="EMBL" id="KAL3762110.1"/>
    </source>
</evidence>
<keyword evidence="2" id="KW-0812">Transmembrane</keyword>
<evidence type="ECO:0000256" key="1">
    <source>
        <dbReference type="SAM" id="MobiDB-lite"/>
    </source>
</evidence>
<dbReference type="Pfam" id="PF03407">
    <property type="entry name" value="Nucleotid_trans"/>
    <property type="match status" value="1"/>
</dbReference>
<organism evidence="4 5">
    <name type="scientific">Discostella pseudostelligera</name>
    <dbReference type="NCBI Taxonomy" id="259834"/>
    <lineage>
        <taxon>Eukaryota</taxon>
        <taxon>Sar</taxon>
        <taxon>Stramenopiles</taxon>
        <taxon>Ochrophyta</taxon>
        <taxon>Bacillariophyta</taxon>
        <taxon>Coscinodiscophyceae</taxon>
        <taxon>Thalassiosirophycidae</taxon>
        <taxon>Stephanodiscales</taxon>
        <taxon>Stephanodiscaceae</taxon>
        <taxon>Discostella</taxon>
    </lineage>
</organism>
<feature type="transmembrane region" description="Helical" evidence="2">
    <location>
        <begin position="20"/>
        <end position="43"/>
    </location>
</feature>
<feature type="region of interest" description="Disordered" evidence="1">
    <location>
        <begin position="89"/>
        <end position="117"/>
    </location>
</feature>
<reference evidence="4 5" key="1">
    <citation type="submission" date="2024-10" db="EMBL/GenBank/DDBJ databases">
        <title>Updated reference genomes for cyclostephanoid diatoms.</title>
        <authorList>
            <person name="Roberts W.R."/>
            <person name="Alverson A.J."/>
        </authorList>
    </citation>
    <scope>NUCLEOTIDE SEQUENCE [LARGE SCALE GENOMIC DNA]</scope>
    <source>
        <strain evidence="4 5">AJA232-27</strain>
    </source>
</reference>